<gene>
    <name evidence="2" type="ORF">NDU88_000386</name>
</gene>
<name>A0AAV7KLZ9_PLEWA</name>
<sequence length="80" mass="8353">MAYEQSGAGSTSIGGLPSTEICPDEGDELWTSYPSTPFGSLSTVIQTDDATAAAMTSTENNKVFSYRLTSISSVAHENGL</sequence>
<feature type="region of interest" description="Disordered" evidence="1">
    <location>
        <begin position="1"/>
        <end position="26"/>
    </location>
</feature>
<evidence type="ECO:0000313" key="3">
    <source>
        <dbReference type="Proteomes" id="UP001066276"/>
    </source>
</evidence>
<protein>
    <submittedName>
        <fullName evidence="2">Uncharacterized protein</fullName>
    </submittedName>
</protein>
<evidence type="ECO:0000313" key="2">
    <source>
        <dbReference type="EMBL" id="KAJ1080166.1"/>
    </source>
</evidence>
<accession>A0AAV7KLZ9</accession>
<keyword evidence="3" id="KW-1185">Reference proteome</keyword>
<dbReference type="Proteomes" id="UP001066276">
    <property type="component" value="Chromosome 12"/>
</dbReference>
<comment type="caution">
    <text evidence="2">The sequence shown here is derived from an EMBL/GenBank/DDBJ whole genome shotgun (WGS) entry which is preliminary data.</text>
</comment>
<dbReference type="AlphaFoldDB" id="A0AAV7KLZ9"/>
<evidence type="ECO:0000256" key="1">
    <source>
        <dbReference type="SAM" id="MobiDB-lite"/>
    </source>
</evidence>
<dbReference type="EMBL" id="JANPWB010000016">
    <property type="protein sequence ID" value="KAJ1080166.1"/>
    <property type="molecule type" value="Genomic_DNA"/>
</dbReference>
<organism evidence="2 3">
    <name type="scientific">Pleurodeles waltl</name>
    <name type="common">Iberian ribbed newt</name>
    <dbReference type="NCBI Taxonomy" id="8319"/>
    <lineage>
        <taxon>Eukaryota</taxon>
        <taxon>Metazoa</taxon>
        <taxon>Chordata</taxon>
        <taxon>Craniata</taxon>
        <taxon>Vertebrata</taxon>
        <taxon>Euteleostomi</taxon>
        <taxon>Amphibia</taxon>
        <taxon>Batrachia</taxon>
        <taxon>Caudata</taxon>
        <taxon>Salamandroidea</taxon>
        <taxon>Salamandridae</taxon>
        <taxon>Pleurodelinae</taxon>
        <taxon>Pleurodeles</taxon>
    </lineage>
</organism>
<reference evidence="2" key="1">
    <citation type="journal article" date="2022" name="bioRxiv">
        <title>Sequencing and chromosome-scale assembly of the giantPleurodeles waltlgenome.</title>
        <authorList>
            <person name="Brown T."/>
            <person name="Elewa A."/>
            <person name="Iarovenko S."/>
            <person name="Subramanian E."/>
            <person name="Araus A.J."/>
            <person name="Petzold A."/>
            <person name="Susuki M."/>
            <person name="Suzuki K.-i.T."/>
            <person name="Hayashi T."/>
            <person name="Toyoda A."/>
            <person name="Oliveira C."/>
            <person name="Osipova E."/>
            <person name="Leigh N.D."/>
            <person name="Simon A."/>
            <person name="Yun M.H."/>
        </authorList>
    </citation>
    <scope>NUCLEOTIDE SEQUENCE</scope>
    <source>
        <strain evidence="2">20211129_DDA</strain>
        <tissue evidence="2">Liver</tissue>
    </source>
</reference>
<proteinExistence type="predicted"/>